<feature type="domain" description="RRM" evidence="3">
    <location>
        <begin position="262"/>
        <end position="336"/>
    </location>
</feature>
<dbReference type="Pfam" id="PF00076">
    <property type="entry name" value="RRM_1"/>
    <property type="match status" value="3"/>
</dbReference>
<dbReference type="Gene3D" id="3.30.70.330">
    <property type="match status" value="4"/>
</dbReference>
<dbReference type="InterPro" id="IPR035979">
    <property type="entry name" value="RBD_domain_sf"/>
</dbReference>
<proteinExistence type="predicted"/>
<feature type="non-terminal residue" evidence="4">
    <location>
        <position position="1"/>
    </location>
</feature>
<dbReference type="InterPro" id="IPR000504">
    <property type="entry name" value="RRM_dom"/>
</dbReference>
<protein>
    <submittedName>
        <fullName evidence="4">Nucleolin</fullName>
    </submittedName>
</protein>
<dbReference type="PANTHER" id="PTHR15241">
    <property type="entry name" value="TRANSFORMER-2-RELATED"/>
    <property type="match status" value="1"/>
</dbReference>
<sequence length="1041" mass="113977">DYLQSIALEKTLVAAAEGLKTSPDARGGFDQMAIDCIAQELGEKMKALEEQLLHRAPAERQLEASLLGLQALADVCDQKAQAALAAHQLVEEKMKGFTSSIKALKQQVVKHAKQLESSTERLKAEQVKVSAFQEATAALEHLRAEAEAPATQPAPVPEPLTEPVAMDTASPTAEGEVPPAKRLRMEGAPLPPALVGEVESVFARIGEVQQVRFSSSGAGGATCLVYLGDAALAQMAVQVLQGYSLRRHSLNFMAAAVPQGSGTIFVGNLPSEADELSLHELFSSQAAVADIRLVRHETVCFGFVDFKNHHDAMKALEELQGVKYLGRALRLDEQQVRPNFTPVLSRCPPARERGETKLKRHGPDARKLFVGGISPEIKEEEVQQSLEALKGATEVSIHQNKNKLGSYAFVWFSTPELAEEAMQKRLVVCAGQKFHLERTMKKKEEPRTDLMVCGLPEDAQPQELQEVFDSVANVVEVEMLPSNGSGAAARVSFLDAKELEKGQGFLQQGASLRGASLRLRSRSPRRRSQLSRPHLIVKNLVSPEEETLRDAFSVMGKLRRVKMIFEKDWGDFKRCAFLEYEDAEVVEDAIQALNNSSLMGECIKVERYRSLTPERTQTRSPSPPAQKRSKRRRRGGKADVAERAPPGEWTPPPAWPVAPYPPAAPYPVAPPGRPTSTWSRLPGAAPGAARPSIKPSCAAHLLEARPSAVEKKRLALSVESSRFQGPAHSSTVQPKSAMVLVEVERITGEQLECQMEEEDDTILRLKQSLELLGGGPPMCQRLLMHNVEGHQAQRLLPVMAQQLQELVDQIAPGQLQQLSRRANTKQGISGEIRLCLETSAHLLARSPHWTAAGEKAFKMEMAGRPLDTSLPECVKMCSQPQSFIAAMSGFVEDVARGWVLEEEILEAEQCVEVMSGLEEADKDGTRRSLDPVVCRIRDWTIRAIRYYREFRQMQEGAVSLELLDQINLALYAEVAAVGGSSLKISLLTDLEPALQALEKGSGDTSEAIRALGVLGAKSPEKALKLLAALLGEREVLANRVV</sequence>
<name>A0ABP0P3M4_9DINO</name>
<feature type="domain" description="RRM" evidence="3">
    <location>
        <begin position="366"/>
        <end position="441"/>
    </location>
</feature>
<keyword evidence="5" id="KW-1185">Reference proteome</keyword>
<keyword evidence="1" id="KW-0694">RNA-binding</keyword>
<evidence type="ECO:0000259" key="3">
    <source>
        <dbReference type="PROSITE" id="PS50102"/>
    </source>
</evidence>
<evidence type="ECO:0000256" key="1">
    <source>
        <dbReference type="PROSITE-ProRule" id="PRU00176"/>
    </source>
</evidence>
<dbReference type="SUPFAM" id="SSF54928">
    <property type="entry name" value="RNA-binding domain, RBD"/>
    <property type="match status" value="3"/>
</dbReference>
<organism evidence="4 5">
    <name type="scientific">Durusdinium trenchii</name>
    <dbReference type="NCBI Taxonomy" id="1381693"/>
    <lineage>
        <taxon>Eukaryota</taxon>
        <taxon>Sar</taxon>
        <taxon>Alveolata</taxon>
        <taxon>Dinophyceae</taxon>
        <taxon>Suessiales</taxon>
        <taxon>Symbiodiniaceae</taxon>
        <taxon>Durusdinium</taxon>
    </lineage>
</organism>
<dbReference type="Proteomes" id="UP001642464">
    <property type="component" value="Unassembled WGS sequence"/>
</dbReference>
<feature type="region of interest" description="Disordered" evidence="2">
    <location>
        <begin position="609"/>
        <end position="653"/>
    </location>
</feature>
<dbReference type="EMBL" id="CAXAMM010032413">
    <property type="protein sequence ID" value="CAK9069664.1"/>
    <property type="molecule type" value="Genomic_DNA"/>
</dbReference>
<evidence type="ECO:0000256" key="2">
    <source>
        <dbReference type="SAM" id="MobiDB-lite"/>
    </source>
</evidence>
<evidence type="ECO:0000313" key="4">
    <source>
        <dbReference type="EMBL" id="CAK9069664.1"/>
    </source>
</evidence>
<comment type="caution">
    <text evidence="4">The sequence shown here is derived from an EMBL/GenBank/DDBJ whole genome shotgun (WGS) entry which is preliminary data.</text>
</comment>
<accession>A0ABP0P3M4</accession>
<dbReference type="SMART" id="SM00360">
    <property type="entry name" value="RRM"/>
    <property type="match status" value="5"/>
</dbReference>
<feature type="domain" description="RRM" evidence="3">
    <location>
        <begin position="533"/>
        <end position="610"/>
    </location>
</feature>
<reference evidence="4 5" key="1">
    <citation type="submission" date="2024-02" db="EMBL/GenBank/DDBJ databases">
        <authorList>
            <person name="Chen Y."/>
            <person name="Shah S."/>
            <person name="Dougan E. K."/>
            <person name="Thang M."/>
            <person name="Chan C."/>
        </authorList>
    </citation>
    <scope>NUCLEOTIDE SEQUENCE [LARGE SCALE GENOMIC DNA]</scope>
</reference>
<dbReference type="PANTHER" id="PTHR15241:SF304">
    <property type="entry name" value="RRM DOMAIN-CONTAINING PROTEIN"/>
    <property type="match status" value="1"/>
</dbReference>
<dbReference type="PROSITE" id="PS50102">
    <property type="entry name" value="RRM"/>
    <property type="match status" value="4"/>
</dbReference>
<feature type="domain" description="RRM" evidence="3">
    <location>
        <begin position="448"/>
        <end position="524"/>
    </location>
</feature>
<dbReference type="InterPro" id="IPR012677">
    <property type="entry name" value="Nucleotide-bd_a/b_plait_sf"/>
</dbReference>
<dbReference type="CDD" id="cd00590">
    <property type="entry name" value="RRM_SF"/>
    <property type="match status" value="2"/>
</dbReference>
<feature type="region of interest" description="Disordered" evidence="2">
    <location>
        <begin position="671"/>
        <end position="692"/>
    </location>
</feature>
<gene>
    <name evidence="4" type="ORF">SCF082_LOCUS34833</name>
</gene>
<feature type="region of interest" description="Disordered" evidence="2">
    <location>
        <begin position="145"/>
        <end position="179"/>
    </location>
</feature>
<evidence type="ECO:0000313" key="5">
    <source>
        <dbReference type="Proteomes" id="UP001642464"/>
    </source>
</evidence>